<sequence>MGSGDPTGDIVSGAMEGAVAGGAWAGPGGARRGARVGGAAAVLDNLATYPGGWQALYDMGYQICRTDLQNRANASSQGRCRSSASVDSGPSRETLSSRSGSISASSCR</sequence>
<reference evidence="3" key="1">
    <citation type="submission" date="2020-09" db="EMBL/GenBank/DDBJ databases">
        <title>The genome sequence of strain Labrenzia suaedae 4C16A.</title>
        <authorList>
            <person name="Liu Y."/>
        </authorList>
    </citation>
    <scope>NUCLEOTIDE SEQUENCE [LARGE SCALE GENOMIC DNA]</scope>
    <source>
        <strain evidence="3">4C16A</strain>
    </source>
</reference>
<comment type="caution">
    <text evidence="2">The sequence shown here is derived from an EMBL/GenBank/DDBJ whole genome shotgun (WGS) entry which is preliminary data.</text>
</comment>
<evidence type="ECO:0000313" key="2">
    <source>
        <dbReference type="EMBL" id="MBD8893433.1"/>
    </source>
</evidence>
<feature type="region of interest" description="Disordered" evidence="1">
    <location>
        <begin position="72"/>
        <end position="108"/>
    </location>
</feature>
<feature type="compositionally biased region" description="Low complexity" evidence="1">
    <location>
        <begin position="96"/>
        <end position="108"/>
    </location>
</feature>
<keyword evidence="3" id="KW-1185">Reference proteome</keyword>
<accession>A0ABR9CRP9</accession>
<organism evidence="2 3">
    <name type="scientific">Roseibium litorale</name>
    <dbReference type="NCBI Taxonomy" id="2803841"/>
    <lineage>
        <taxon>Bacteria</taxon>
        <taxon>Pseudomonadati</taxon>
        <taxon>Pseudomonadota</taxon>
        <taxon>Alphaproteobacteria</taxon>
        <taxon>Hyphomicrobiales</taxon>
        <taxon>Stappiaceae</taxon>
        <taxon>Roseibium</taxon>
    </lineage>
</organism>
<protein>
    <submittedName>
        <fullName evidence="2">Uncharacterized protein</fullName>
    </submittedName>
</protein>
<dbReference type="Proteomes" id="UP000632063">
    <property type="component" value="Unassembled WGS sequence"/>
</dbReference>
<evidence type="ECO:0000313" key="3">
    <source>
        <dbReference type="Proteomes" id="UP000632063"/>
    </source>
</evidence>
<reference evidence="2 3" key="2">
    <citation type="journal article" date="2021" name="Int. J. Syst. Evol. Microbiol.">
        <title>Roseibium litorale sp. nov., isolated from a tidal flat sediment and proposal for the reclassification of Labrenzia polysiphoniae as Roseibium polysiphoniae comb. nov.</title>
        <authorList>
            <person name="Liu Y."/>
            <person name="Pei T."/>
            <person name="Du J."/>
            <person name="Chao M."/>
            <person name="Deng M.R."/>
            <person name="Zhu H."/>
        </authorList>
    </citation>
    <scope>NUCLEOTIDE SEQUENCE [LARGE SCALE GENOMIC DNA]</scope>
    <source>
        <strain evidence="2 3">4C16A</strain>
    </source>
</reference>
<feature type="compositionally biased region" description="Polar residues" evidence="1">
    <location>
        <begin position="72"/>
        <end position="94"/>
    </location>
</feature>
<evidence type="ECO:0000256" key="1">
    <source>
        <dbReference type="SAM" id="MobiDB-lite"/>
    </source>
</evidence>
<proteinExistence type="predicted"/>
<gene>
    <name evidence="2" type="ORF">IG616_17955</name>
</gene>
<dbReference type="EMBL" id="JACYXI010000013">
    <property type="protein sequence ID" value="MBD8893433.1"/>
    <property type="molecule type" value="Genomic_DNA"/>
</dbReference>
<name>A0ABR9CRP9_9HYPH</name>